<name>A0A0F9UT39_9ZZZZ</name>
<organism evidence="3">
    <name type="scientific">marine sediment metagenome</name>
    <dbReference type="NCBI Taxonomy" id="412755"/>
    <lineage>
        <taxon>unclassified sequences</taxon>
        <taxon>metagenomes</taxon>
        <taxon>ecological metagenomes</taxon>
    </lineage>
</organism>
<dbReference type="Gene3D" id="3.40.140.80">
    <property type="match status" value="1"/>
</dbReference>
<dbReference type="InterPro" id="IPR053174">
    <property type="entry name" value="LpxI"/>
</dbReference>
<dbReference type="Pfam" id="PF06230">
    <property type="entry name" value="LpxI_C"/>
    <property type="match status" value="1"/>
</dbReference>
<evidence type="ECO:0000259" key="2">
    <source>
        <dbReference type="Pfam" id="PF17930"/>
    </source>
</evidence>
<evidence type="ECO:0008006" key="4">
    <source>
        <dbReference type="Google" id="ProtNLM"/>
    </source>
</evidence>
<dbReference type="PANTHER" id="PTHR39962">
    <property type="entry name" value="BLL4848 PROTEIN"/>
    <property type="match status" value="1"/>
</dbReference>
<dbReference type="InterPro" id="IPR043167">
    <property type="entry name" value="LpxI_C_sf"/>
</dbReference>
<dbReference type="EMBL" id="LAZR01000108">
    <property type="protein sequence ID" value="KKN90677.1"/>
    <property type="molecule type" value="Genomic_DNA"/>
</dbReference>
<feature type="domain" description="LpxI N-terminal" evidence="2">
    <location>
        <begin position="6"/>
        <end position="140"/>
    </location>
</feature>
<evidence type="ECO:0000259" key="1">
    <source>
        <dbReference type="Pfam" id="PF06230"/>
    </source>
</evidence>
<comment type="caution">
    <text evidence="3">The sequence shown here is derived from an EMBL/GenBank/DDBJ whole genome shotgun (WGS) entry which is preliminary data.</text>
</comment>
<proteinExistence type="predicted"/>
<reference evidence="3" key="1">
    <citation type="journal article" date="2015" name="Nature">
        <title>Complex archaea that bridge the gap between prokaryotes and eukaryotes.</title>
        <authorList>
            <person name="Spang A."/>
            <person name="Saw J.H."/>
            <person name="Jorgensen S.L."/>
            <person name="Zaremba-Niedzwiedzka K."/>
            <person name="Martijn J."/>
            <person name="Lind A.E."/>
            <person name="van Eijk R."/>
            <person name="Schleper C."/>
            <person name="Guy L."/>
            <person name="Ettema T.J."/>
        </authorList>
    </citation>
    <scope>NUCLEOTIDE SEQUENCE</scope>
</reference>
<dbReference type="Pfam" id="PF17930">
    <property type="entry name" value="LpxI_N"/>
    <property type="match status" value="1"/>
</dbReference>
<feature type="domain" description="LpxI C-terminal" evidence="1">
    <location>
        <begin position="145"/>
        <end position="274"/>
    </location>
</feature>
<dbReference type="PANTHER" id="PTHR39962:SF1">
    <property type="entry name" value="LPXI FAMILY PROTEIN"/>
    <property type="match status" value="1"/>
</dbReference>
<gene>
    <name evidence="3" type="ORF">LCGC14_0226200</name>
</gene>
<dbReference type="InterPro" id="IPR041255">
    <property type="entry name" value="LpxI_N"/>
</dbReference>
<dbReference type="Gene3D" id="3.40.50.20">
    <property type="match status" value="1"/>
</dbReference>
<sequence>MTGEPIGLIAGGGRLPMLAIEGAHRVGRPMVVVGLRGSADKALKEVADDFAWAGVARPNRWIRKFKRHGVREVMMLGGVQKRKMYLPFRLLWNVPDLRAIRVWYGTVRHDKRDNAVLLAVADELASEGIELVSSVTFCQEHLADEGLMTRTPVPARAERDVAFGWHIARASADLDIGQSLAVKECDIIAVEAIEGTDAMIRRAGRLCRTGGWTMVKVARPNQDMRFDVPTVGVETLRRLKDAKSICLVLEADKTLIIDKPQALALADELGIAVIGMRADTVAASAGQAPPGPTD</sequence>
<dbReference type="AlphaFoldDB" id="A0A0F9UT39"/>
<evidence type="ECO:0000313" key="3">
    <source>
        <dbReference type="EMBL" id="KKN90677.1"/>
    </source>
</evidence>
<protein>
    <recommendedName>
        <fullName evidence="4">LpxI C-terminal domain-containing protein</fullName>
    </recommendedName>
</protein>
<accession>A0A0F9UT39</accession>
<dbReference type="InterPro" id="IPR010415">
    <property type="entry name" value="LpxI_C"/>
</dbReference>